<dbReference type="SUPFAM" id="SSF111038">
    <property type="entry name" value="YjbQ-like"/>
    <property type="match status" value="1"/>
</dbReference>
<dbReference type="Pfam" id="PF01894">
    <property type="entry name" value="YjbQ"/>
    <property type="match status" value="1"/>
</dbReference>
<sequence length="134" mass="14829">MLEIIKINTEFQGVHDITKEVNDVVAKSGIKDGICVISCPHTTSGIIITSFWDKRGHTDMQKELGRMVPARANYLHQFDTPFDAAGHIKSSLMGCSVSCIVKDGKATHGSSQGIFFIEFDGPRSREYWVKVIEG</sequence>
<evidence type="ECO:0000256" key="1">
    <source>
        <dbReference type="ARBA" id="ARBA00005534"/>
    </source>
</evidence>
<dbReference type="EMBL" id="FMHG01000001">
    <property type="protein sequence ID" value="SCJ74995.1"/>
    <property type="molecule type" value="Genomic_DNA"/>
</dbReference>
<reference evidence="2" key="1">
    <citation type="submission" date="2015-09" db="EMBL/GenBank/DDBJ databases">
        <authorList>
            <consortium name="Pathogen Informatics"/>
        </authorList>
    </citation>
    <scope>NUCLEOTIDE SEQUENCE</scope>
    <source>
        <strain evidence="2">2789STDY5834896</strain>
    </source>
</reference>
<dbReference type="NCBIfam" id="TIGR00149">
    <property type="entry name" value="TIGR00149_YjbQ"/>
    <property type="match status" value="1"/>
</dbReference>
<dbReference type="PIRSF" id="PIRSF004681">
    <property type="entry name" value="UCP004681"/>
    <property type="match status" value="1"/>
</dbReference>
<dbReference type="AlphaFoldDB" id="A0A1C6J019"/>
<protein>
    <submittedName>
        <fullName evidence="2">Uncharacterized conserved protein</fullName>
    </submittedName>
</protein>
<evidence type="ECO:0000313" key="2">
    <source>
        <dbReference type="EMBL" id="SCJ74995.1"/>
    </source>
</evidence>
<gene>
    <name evidence="2" type="ORF">SAMEA3545359_01783</name>
</gene>
<dbReference type="InterPro" id="IPR035917">
    <property type="entry name" value="YjbQ-like_sf"/>
</dbReference>
<dbReference type="Gene3D" id="2.60.120.460">
    <property type="entry name" value="YjbQ-like"/>
    <property type="match status" value="1"/>
</dbReference>
<dbReference type="PANTHER" id="PTHR30615">
    <property type="entry name" value="UNCHARACTERIZED PROTEIN YJBQ-RELATED"/>
    <property type="match status" value="1"/>
</dbReference>
<comment type="similarity">
    <text evidence="1">Belongs to the UPF0047 family.</text>
</comment>
<name>A0A1C6J019_9FIRM</name>
<proteinExistence type="inferred from homology"/>
<dbReference type="PANTHER" id="PTHR30615:SF8">
    <property type="entry name" value="UPF0047 PROTEIN C4A8.02C"/>
    <property type="match status" value="1"/>
</dbReference>
<organism evidence="2">
    <name type="scientific">uncultured Anaerotruncus sp</name>
    <dbReference type="NCBI Taxonomy" id="905011"/>
    <lineage>
        <taxon>Bacteria</taxon>
        <taxon>Bacillati</taxon>
        <taxon>Bacillota</taxon>
        <taxon>Clostridia</taxon>
        <taxon>Eubacteriales</taxon>
        <taxon>Oscillospiraceae</taxon>
        <taxon>Anaerotruncus</taxon>
        <taxon>environmental samples</taxon>
    </lineage>
</organism>
<accession>A0A1C6J019</accession>
<dbReference type="InterPro" id="IPR001602">
    <property type="entry name" value="UPF0047_YjbQ-like"/>
</dbReference>